<feature type="non-terminal residue" evidence="2">
    <location>
        <position position="75"/>
    </location>
</feature>
<dbReference type="Proteomes" id="UP000663870">
    <property type="component" value="Unassembled WGS sequence"/>
</dbReference>
<keyword evidence="3" id="KW-1185">Reference proteome</keyword>
<reference evidence="2" key="1">
    <citation type="submission" date="2021-02" db="EMBL/GenBank/DDBJ databases">
        <authorList>
            <person name="Nowell W R."/>
        </authorList>
    </citation>
    <scope>NUCLEOTIDE SEQUENCE</scope>
</reference>
<comment type="caution">
    <text evidence="2">The sequence shown here is derived from an EMBL/GenBank/DDBJ whole genome shotgun (WGS) entry which is preliminary data.</text>
</comment>
<dbReference type="EMBL" id="CAJNOH010004535">
    <property type="protein sequence ID" value="CAF1372680.1"/>
    <property type="molecule type" value="Genomic_DNA"/>
</dbReference>
<sequence>LVTLPLKNVRKRHFRKVNRDEMGEEVRHLFRADYEVECKVIYDNDQQIEVSKQIEKIRLEHNDLFGGALSQSDEE</sequence>
<dbReference type="Proteomes" id="UP000663854">
    <property type="component" value="Unassembled WGS sequence"/>
</dbReference>
<evidence type="ECO:0000313" key="2">
    <source>
        <dbReference type="EMBL" id="CAF1612374.1"/>
    </source>
</evidence>
<proteinExistence type="predicted"/>
<dbReference type="AlphaFoldDB" id="A0A816BP36"/>
<dbReference type="EMBL" id="CAJNOL010005971">
    <property type="protein sequence ID" value="CAF1612374.1"/>
    <property type="molecule type" value="Genomic_DNA"/>
</dbReference>
<protein>
    <submittedName>
        <fullName evidence="2">Uncharacterized protein</fullName>
    </submittedName>
</protein>
<name>A0A816BP36_9BILA</name>
<organism evidence="2 3">
    <name type="scientific">Rotaria sordida</name>
    <dbReference type="NCBI Taxonomy" id="392033"/>
    <lineage>
        <taxon>Eukaryota</taxon>
        <taxon>Metazoa</taxon>
        <taxon>Spiralia</taxon>
        <taxon>Gnathifera</taxon>
        <taxon>Rotifera</taxon>
        <taxon>Eurotatoria</taxon>
        <taxon>Bdelloidea</taxon>
        <taxon>Philodinida</taxon>
        <taxon>Philodinidae</taxon>
        <taxon>Rotaria</taxon>
    </lineage>
</organism>
<gene>
    <name evidence="2" type="ORF">JXQ802_LOCUS49547</name>
    <name evidence="1" type="ORF">PYM288_LOCUS33442</name>
</gene>
<evidence type="ECO:0000313" key="1">
    <source>
        <dbReference type="EMBL" id="CAF1372680.1"/>
    </source>
</evidence>
<evidence type="ECO:0000313" key="3">
    <source>
        <dbReference type="Proteomes" id="UP000663870"/>
    </source>
</evidence>
<accession>A0A816BP36</accession>